<organism evidence="3 4">
    <name type="scientific">Paenibacillus oceani</name>
    <dbReference type="NCBI Taxonomy" id="2772510"/>
    <lineage>
        <taxon>Bacteria</taxon>
        <taxon>Bacillati</taxon>
        <taxon>Bacillota</taxon>
        <taxon>Bacilli</taxon>
        <taxon>Bacillales</taxon>
        <taxon>Paenibacillaceae</taxon>
        <taxon>Paenibacillus</taxon>
    </lineage>
</organism>
<protein>
    <submittedName>
        <fullName evidence="3">Alpha/beta hydrolase</fullName>
    </submittedName>
</protein>
<dbReference type="InterPro" id="IPR049492">
    <property type="entry name" value="BD-FAE-like_dom"/>
</dbReference>
<comment type="caution">
    <text evidence="3">The sequence shown here is derived from an EMBL/GenBank/DDBJ whole genome shotgun (WGS) entry which is preliminary data.</text>
</comment>
<accession>A0A927C7S4</accession>
<dbReference type="Proteomes" id="UP000639396">
    <property type="component" value="Unassembled WGS sequence"/>
</dbReference>
<dbReference type="InterPro" id="IPR050300">
    <property type="entry name" value="GDXG_lipolytic_enzyme"/>
</dbReference>
<name>A0A927C7S4_9BACL</name>
<evidence type="ECO:0000313" key="4">
    <source>
        <dbReference type="Proteomes" id="UP000639396"/>
    </source>
</evidence>
<dbReference type="SUPFAM" id="SSF53474">
    <property type="entry name" value="alpha/beta-Hydrolases"/>
    <property type="match status" value="1"/>
</dbReference>
<keyword evidence="4" id="KW-1185">Reference proteome</keyword>
<evidence type="ECO:0000313" key="3">
    <source>
        <dbReference type="EMBL" id="MBD2861582.1"/>
    </source>
</evidence>
<dbReference type="GO" id="GO:0016787">
    <property type="term" value="F:hydrolase activity"/>
    <property type="evidence" value="ECO:0007669"/>
    <property type="project" value="UniProtKB-KW"/>
</dbReference>
<proteinExistence type="predicted"/>
<dbReference type="PANTHER" id="PTHR48081">
    <property type="entry name" value="AB HYDROLASE SUPERFAMILY PROTEIN C4A8.06C"/>
    <property type="match status" value="1"/>
</dbReference>
<feature type="domain" description="BD-FAE-like" evidence="2">
    <location>
        <begin position="19"/>
        <end position="213"/>
    </location>
</feature>
<dbReference type="InterPro" id="IPR029058">
    <property type="entry name" value="AB_hydrolase_fold"/>
</dbReference>
<dbReference type="RefSeq" id="WP_190925720.1">
    <property type="nucleotide sequence ID" value="NZ_JACXJA010000006.1"/>
</dbReference>
<evidence type="ECO:0000256" key="1">
    <source>
        <dbReference type="ARBA" id="ARBA00022801"/>
    </source>
</evidence>
<keyword evidence="1 3" id="KW-0378">Hydrolase</keyword>
<dbReference type="AlphaFoldDB" id="A0A927C7S4"/>
<reference evidence="3" key="1">
    <citation type="submission" date="2020-09" db="EMBL/GenBank/DDBJ databases">
        <title>A novel bacterium of genus Paenibacillus, isolated from South China Sea.</title>
        <authorList>
            <person name="Huang H."/>
            <person name="Mo K."/>
            <person name="Hu Y."/>
        </authorList>
    </citation>
    <scope>NUCLEOTIDE SEQUENCE</scope>
    <source>
        <strain evidence="3">IB182363</strain>
    </source>
</reference>
<evidence type="ECO:0000259" key="2">
    <source>
        <dbReference type="Pfam" id="PF20434"/>
    </source>
</evidence>
<dbReference type="Gene3D" id="3.40.50.1820">
    <property type="entry name" value="alpha/beta hydrolase"/>
    <property type="match status" value="1"/>
</dbReference>
<sequence>MELITLYHDDPIVVKRATDIAKPIGAAKDTALFYVHGGGWSAGARDAFHPHLEHFSKLGYWCASVGYRLAPGAKWHEQLADIMDGYDRFIRYLEQSGAEIRKIVVLGSSAGAHLVSLLAQMEPEEAVSAGASLHLQGPWRKPDACVSINGPGTLELWPDMNEEIKTSIEKVIGASYGDATDKFALASPDRYVKAGGPDFLFLVVEHEKYFPHEYVYRMSKRIQELGGSSEVVYFADAQHGFFYGVSSAMQKKAMAVLEPFVAGL</sequence>
<dbReference type="EMBL" id="JACXJA010000006">
    <property type="protein sequence ID" value="MBD2861582.1"/>
    <property type="molecule type" value="Genomic_DNA"/>
</dbReference>
<gene>
    <name evidence="3" type="ORF">IDH45_06200</name>
</gene>
<dbReference type="Pfam" id="PF20434">
    <property type="entry name" value="BD-FAE"/>
    <property type="match status" value="1"/>
</dbReference>